<dbReference type="AlphaFoldDB" id="A0A327NHK0"/>
<protein>
    <recommendedName>
        <fullName evidence="3">YjbH domain-containing protein</fullName>
    </recommendedName>
</protein>
<dbReference type="InterPro" id="IPR010344">
    <property type="entry name" value="YbjH"/>
</dbReference>
<dbReference type="Pfam" id="PF06082">
    <property type="entry name" value="YjbH"/>
    <property type="match status" value="1"/>
</dbReference>
<keyword evidence="2" id="KW-1185">Reference proteome</keyword>
<dbReference type="OrthoDB" id="928790at2"/>
<reference evidence="1 2" key="1">
    <citation type="submission" date="2018-06" db="EMBL/GenBank/DDBJ databases">
        <title>Spirosoma sp. HMF3257 Genome sequencing and assembly.</title>
        <authorList>
            <person name="Kang H."/>
            <person name="Cha I."/>
            <person name="Kim H."/>
            <person name="Kang J."/>
            <person name="Joh K."/>
        </authorList>
    </citation>
    <scope>NUCLEOTIDE SEQUENCE [LARGE SCALE GENOMIC DNA]</scope>
    <source>
        <strain evidence="1 2">HMF3257</strain>
    </source>
</reference>
<dbReference type="EMBL" id="QLII01000001">
    <property type="protein sequence ID" value="RAI74732.1"/>
    <property type="molecule type" value="Genomic_DNA"/>
</dbReference>
<organism evidence="1 2">
    <name type="scientific">Spirosoma telluris</name>
    <dbReference type="NCBI Taxonomy" id="2183553"/>
    <lineage>
        <taxon>Bacteria</taxon>
        <taxon>Pseudomonadati</taxon>
        <taxon>Bacteroidota</taxon>
        <taxon>Cytophagia</taxon>
        <taxon>Cytophagales</taxon>
        <taxon>Cytophagaceae</taxon>
        <taxon>Spirosoma</taxon>
    </lineage>
</organism>
<gene>
    <name evidence="1" type="ORF">HMF3257_11505</name>
</gene>
<proteinExistence type="predicted"/>
<sequence length="201" mass="22984">MNIRSAPFFLNQFLALDQQNFLSVSAGYFYNNQYGVQAQYRWANLTKPLSIGLESSLTGYYYFPTSGVYYEPMKNVMIVGDVAYRLNRRDITLKLSGGQFLYGDRGARLDFIRQFSSVDIGLYATKTTRGSTAGFNFAIPIPPGRIVQGQRVRLRTSEEFRWEYTYNGSGANVGYRIKAGNQLDALLRQYHLGYLSHQLRE</sequence>
<evidence type="ECO:0008006" key="3">
    <source>
        <dbReference type="Google" id="ProtNLM"/>
    </source>
</evidence>
<dbReference type="RefSeq" id="WP_111342296.1">
    <property type="nucleotide sequence ID" value="NZ_QLII01000001.1"/>
</dbReference>
<evidence type="ECO:0000313" key="1">
    <source>
        <dbReference type="EMBL" id="RAI74732.1"/>
    </source>
</evidence>
<evidence type="ECO:0000313" key="2">
    <source>
        <dbReference type="Proteomes" id="UP000249016"/>
    </source>
</evidence>
<comment type="caution">
    <text evidence="1">The sequence shown here is derived from an EMBL/GenBank/DDBJ whole genome shotgun (WGS) entry which is preliminary data.</text>
</comment>
<accession>A0A327NHK0</accession>
<dbReference type="Proteomes" id="UP000249016">
    <property type="component" value="Unassembled WGS sequence"/>
</dbReference>
<name>A0A327NHK0_9BACT</name>